<dbReference type="CDD" id="cd09001">
    <property type="entry name" value="GH43_FsAxh1-like"/>
    <property type="match status" value="1"/>
</dbReference>
<dbReference type="InterPro" id="IPR006710">
    <property type="entry name" value="Glyco_hydro_43"/>
</dbReference>
<feature type="domain" description="Beta-xylosidase C-terminal Concanavalin A-like" evidence="7">
    <location>
        <begin position="306"/>
        <end position="500"/>
    </location>
</feature>
<dbReference type="Proteomes" id="UP000256869">
    <property type="component" value="Unassembled WGS sequence"/>
</dbReference>
<feature type="active site" description="Proton acceptor" evidence="4">
    <location>
        <position position="17"/>
    </location>
</feature>
<dbReference type="SUPFAM" id="SSF49899">
    <property type="entry name" value="Concanavalin A-like lectins/glucanases"/>
    <property type="match status" value="1"/>
</dbReference>
<keyword evidence="3 6" id="KW-0326">Glycosidase</keyword>
<dbReference type="InterPro" id="IPR051795">
    <property type="entry name" value="Glycosyl_Hydrlase_43"/>
</dbReference>
<dbReference type="InterPro" id="IPR013320">
    <property type="entry name" value="ConA-like_dom_sf"/>
</dbReference>
<dbReference type="RefSeq" id="WP_115992882.1">
    <property type="nucleotide sequence ID" value="NZ_QRDY01000005.1"/>
</dbReference>
<comment type="caution">
    <text evidence="8">The sequence shown here is derived from an EMBL/GenBank/DDBJ whole genome shotgun (WGS) entry which is preliminary data.</text>
</comment>
<feature type="active site" description="Proton donor" evidence="4">
    <location>
        <position position="181"/>
    </location>
</feature>
<comment type="similarity">
    <text evidence="1 6">Belongs to the glycosyl hydrolase 43 family.</text>
</comment>
<feature type="site" description="Important for catalytic activity, responsible for pKa modulation of the active site Glu and correct orientation of both the proton donor and substrate" evidence="5">
    <location>
        <position position="128"/>
    </location>
</feature>
<dbReference type="Gene3D" id="2.60.120.200">
    <property type="match status" value="1"/>
</dbReference>
<dbReference type="InterPro" id="IPR041542">
    <property type="entry name" value="GH43_C2"/>
</dbReference>
<dbReference type="GO" id="GO:0005975">
    <property type="term" value="P:carbohydrate metabolic process"/>
    <property type="evidence" value="ECO:0007669"/>
    <property type="project" value="InterPro"/>
</dbReference>
<reference evidence="8 9" key="1">
    <citation type="submission" date="2018-07" db="EMBL/GenBank/DDBJ databases">
        <title>Genomic Encyclopedia of Type Strains, Phase III (KMG-III): the genomes of soil and plant-associated and newly described type strains.</title>
        <authorList>
            <person name="Whitman W."/>
        </authorList>
    </citation>
    <scope>NUCLEOTIDE SEQUENCE [LARGE SCALE GENOMIC DNA]</scope>
    <source>
        <strain evidence="8 9">CECT 8236</strain>
    </source>
</reference>
<evidence type="ECO:0000313" key="9">
    <source>
        <dbReference type="Proteomes" id="UP000256869"/>
    </source>
</evidence>
<dbReference type="PANTHER" id="PTHR42812">
    <property type="entry name" value="BETA-XYLOSIDASE"/>
    <property type="match status" value="1"/>
</dbReference>
<dbReference type="Pfam" id="PF04616">
    <property type="entry name" value="Glyco_hydro_43"/>
    <property type="match status" value="1"/>
</dbReference>
<dbReference type="EMBL" id="QRDY01000005">
    <property type="protein sequence ID" value="RED61868.1"/>
    <property type="molecule type" value="Genomic_DNA"/>
</dbReference>
<evidence type="ECO:0000256" key="3">
    <source>
        <dbReference type="ARBA" id="ARBA00023295"/>
    </source>
</evidence>
<name>A0A3D9IJG2_9BACL</name>
<sequence>MNRTTIANPVIWADVPDVSVIRVGTVYYMVSTSMHSMPGCPIMKSENLMQWELVNYVFHTFEDNDAHNLLDGRGIYGKGSWAANLRFDKGVFYVCFSSNDMNRFYVYKTRDIESGPWERSLIPGLRHDPALLFDNGRVFVFHGNGDIRITELEEDAARVKPGGIDQSVFETDREGIMLRCEGCHAYKLNGYYYLFFIDWPSTGNKRRRQLVYRSRELLGPYEYRVLLDDDMGYRNNGVAQGGIVDTPTGQWFAVLFQDRDAVGRVPCVLPMAWEDGWPVIGAVGKASQSFEVPLPHTEHKPLVISDEFDYEDNRLALNWQWNHNPDNRLWSVTARPGWLRLGTGYLADSVEYARNTLTQRTEGPACSASALLDSAAMKPGDRAGIVALSSHFGAIGIQIDEKGKRQIYVSRKGSGDEEITIAEMSFQENRISLKIDFIFEDGVDLAFFYYSEDGELWQAIGQPLQMKYTLHHFMGYRIGLFAYAAKEAGGHADFDYFRYSRKVDNK</sequence>
<dbReference type="PANTHER" id="PTHR42812:SF12">
    <property type="entry name" value="BETA-XYLOSIDASE-RELATED"/>
    <property type="match status" value="1"/>
</dbReference>
<keyword evidence="9" id="KW-1185">Reference proteome</keyword>
<dbReference type="GO" id="GO:0004553">
    <property type="term" value="F:hydrolase activity, hydrolyzing O-glycosyl compounds"/>
    <property type="evidence" value="ECO:0007669"/>
    <property type="project" value="InterPro"/>
</dbReference>
<evidence type="ECO:0000256" key="4">
    <source>
        <dbReference type="PIRSR" id="PIRSR606710-1"/>
    </source>
</evidence>
<dbReference type="SUPFAM" id="SSF75005">
    <property type="entry name" value="Arabinanase/levansucrase/invertase"/>
    <property type="match status" value="1"/>
</dbReference>
<proteinExistence type="inferred from homology"/>
<dbReference type="InterPro" id="IPR023296">
    <property type="entry name" value="Glyco_hydro_beta-prop_sf"/>
</dbReference>
<dbReference type="OrthoDB" id="9801455at2"/>
<protein>
    <submittedName>
        <fullName evidence="8">Beta-xylosidase</fullName>
    </submittedName>
</protein>
<dbReference type="AlphaFoldDB" id="A0A3D9IJG2"/>
<gene>
    <name evidence="8" type="ORF">DFP95_105297</name>
</gene>
<organism evidence="8 9">
    <name type="scientific">Cohnella lupini</name>
    <dbReference type="NCBI Taxonomy" id="1294267"/>
    <lineage>
        <taxon>Bacteria</taxon>
        <taxon>Bacillati</taxon>
        <taxon>Bacillota</taxon>
        <taxon>Bacilli</taxon>
        <taxon>Bacillales</taxon>
        <taxon>Paenibacillaceae</taxon>
        <taxon>Cohnella</taxon>
    </lineage>
</organism>
<evidence type="ECO:0000256" key="2">
    <source>
        <dbReference type="ARBA" id="ARBA00022801"/>
    </source>
</evidence>
<dbReference type="Gene3D" id="2.115.10.20">
    <property type="entry name" value="Glycosyl hydrolase domain, family 43"/>
    <property type="match status" value="1"/>
</dbReference>
<accession>A0A3D9IJG2</accession>
<evidence type="ECO:0000256" key="1">
    <source>
        <dbReference type="ARBA" id="ARBA00009865"/>
    </source>
</evidence>
<evidence type="ECO:0000256" key="5">
    <source>
        <dbReference type="PIRSR" id="PIRSR606710-2"/>
    </source>
</evidence>
<evidence type="ECO:0000259" key="7">
    <source>
        <dbReference type="Pfam" id="PF17851"/>
    </source>
</evidence>
<dbReference type="Pfam" id="PF17851">
    <property type="entry name" value="GH43_C2"/>
    <property type="match status" value="1"/>
</dbReference>
<evidence type="ECO:0000313" key="8">
    <source>
        <dbReference type="EMBL" id="RED61868.1"/>
    </source>
</evidence>
<keyword evidence="2 6" id="KW-0378">Hydrolase</keyword>
<evidence type="ECO:0000256" key="6">
    <source>
        <dbReference type="RuleBase" id="RU361187"/>
    </source>
</evidence>